<dbReference type="EMBL" id="JGDJ01000052">
    <property type="protein sequence ID" value="EXZ31267.1"/>
    <property type="molecule type" value="Genomic_DNA"/>
</dbReference>
<evidence type="ECO:0000313" key="3">
    <source>
        <dbReference type="EMBL" id="EXZ31267.1"/>
    </source>
</evidence>
<dbReference type="GeneID" id="93557776"/>
<proteinExistence type="predicted"/>
<dbReference type="PATRIC" id="fig|1339327.3.peg.240"/>
<evidence type="ECO:0000313" key="1">
    <source>
        <dbReference type="EMBL" id="EXZ30781.1"/>
    </source>
</evidence>
<evidence type="ECO:0000313" key="2">
    <source>
        <dbReference type="EMBL" id="EXZ31103.1"/>
    </source>
</evidence>
<organism evidence="3 4">
    <name type="scientific">Bacteroides fragilis str. S36L11</name>
    <dbReference type="NCBI Taxonomy" id="1339327"/>
    <lineage>
        <taxon>Bacteria</taxon>
        <taxon>Pseudomonadati</taxon>
        <taxon>Bacteroidota</taxon>
        <taxon>Bacteroidia</taxon>
        <taxon>Bacteroidales</taxon>
        <taxon>Bacteroidaceae</taxon>
        <taxon>Bacteroides</taxon>
    </lineage>
</organism>
<dbReference type="RefSeq" id="WP_005798244.1">
    <property type="nucleotide sequence ID" value="NZ_JGDJ01000052.1"/>
</dbReference>
<accession>A0A015YH91</accession>
<dbReference type="Proteomes" id="UP000022082">
    <property type="component" value="Unassembled WGS sequence"/>
</dbReference>
<dbReference type="EMBL" id="JGDJ01000117">
    <property type="protein sequence ID" value="EXZ30781.1"/>
    <property type="molecule type" value="Genomic_DNA"/>
</dbReference>
<comment type="caution">
    <text evidence="3">The sequence shown here is derived from an EMBL/GenBank/DDBJ whole genome shotgun (WGS) entry which is preliminary data.</text>
</comment>
<reference evidence="3 4" key="1">
    <citation type="submission" date="2014-02" db="EMBL/GenBank/DDBJ databases">
        <authorList>
            <person name="Sears C."/>
            <person name="Carroll K."/>
            <person name="Sack B.R."/>
            <person name="Qadri F."/>
            <person name="Myers L.L."/>
            <person name="Chung G.-T."/>
            <person name="Escheverria P."/>
            <person name="Fraser C.M."/>
            <person name="Sadzewicz L."/>
            <person name="Shefchek K.A."/>
            <person name="Tallon L."/>
            <person name="Das S.P."/>
            <person name="Daugherty S."/>
            <person name="Mongodin E.F."/>
        </authorList>
    </citation>
    <scope>NUCLEOTIDE SEQUENCE [LARGE SCALE GENOMIC DNA]</scope>
    <source>
        <strain evidence="3 4">S36L11</strain>
    </source>
</reference>
<dbReference type="AlphaFoldDB" id="A0A015YH91"/>
<name>A0A015YH91_BACFG</name>
<evidence type="ECO:0000313" key="4">
    <source>
        <dbReference type="Proteomes" id="UP000022082"/>
    </source>
</evidence>
<gene>
    <name evidence="3" type="ORF">M136_4969</name>
    <name evidence="2" type="ORF">M136_5137</name>
    <name evidence="1" type="ORF">M136_5467</name>
</gene>
<evidence type="ECO:0008006" key="5">
    <source>
        <dbReference type="Google" id="ProtNLM"/>
    </source>
</evidence>
<protein>
    <recommendedName>
        <fullName evidence="5">Phage protein</fullName>
    </recommendedName>
</protein>
<sequence length="95" mass="10843">MKKLDFRNFSVPTGITRQTREVFDAREQIADLLYTRVSGIKAHRLAFKIFESTGETEFSDEETGMIHMAVERYCLPNVIDALNEILGGSETDKNE</sequence>
<dbReference type="EMBL" id="JGDJ01000078">
    <property type="protein sequence ID" value="EXZ31103.1"/>
    <property type="molecule type" value="Genomic_DNA"/>
</dbReference>